<dbReference type="Proteomes" id="UP000193240">
    <property type="component" value="Unassembled WGS sequence"/>
</dbReference>
<sequence length="312" mass="36191">MNTTNRTTIAMSTDGAPTPDITAGPAYDRDAVVASMTRYYTLLSKMVSINPADIELAPKKGRHDDEIPLEALRLLGFSDSMIDFVRHAPFVGSNDRPVYYSTSTLNYYRHLFNYPEEEYQLDDPHMVEMWPLPDQRIPEGIVPLSRPLQGDDRGTWWLLDTNNGELTAHGPYLERPPEEVPEGEEWRSARPVTATAYFDGLYDDLMSLRIVPLPGKPRDVTRDMWPTEGMGDRQRWADEAKKIYIACRWPTAQLKSELEVRNLYDPCDWPTVRWFQRAKCRRLLIEMLERCSAWEKEERTRRFPPSTHENPP</sequence>
<dbReference type="InParanoid" id="A0A1Y2LXB7"/>
<protein>
    <submittedName>
        <fullName evidence="1">Uncharacterized protein</fullName>
    </submittedName>
</protein>
<keyword evidence="2" id="KW-1185">Reference proteome</keyword>
<gene>
    <name evidence="1" type="ORF">B5807_07582</name>
</gene>
<evidence type="ECO:0000313" key="1">
    <source>
        <dbReference type="EMBL" id="OSS48480.1"/>
    </source>
</evidence>
<proteinExistence type="predicted"/>
<reference evidence="1 2" key="1">
    <citation type="journal article" date="2017" name="Genome Announc.">
        <title>Genome sequence of the saprophytic ascomycete Epicoccum nigrum ICMP 19927 strain isolated from New Zealand.</title>
        <authorList>
            <person name="Fokin M."/>
            <person name="Fleetwood D."/>
            <person name="Weir B.S."/>
            <person name="Villas-Boas S.G."/>
        </authorList>
    </citation>
    <scope>NUCLEOTIDE SEQUENCE [LARGE SCALE GENOMIC DNA]</scope>
    <source>
        <strain evidence="1 2">ICMP 19927</strain>
    </source>
</reference>
<organism evidence="1 2">
    <name type="scientific">Epicoccum nigrum</name>
    <name type="common">Soil fungus</name>
    <name type="synonym">Epicoccum purpurascens</name>
    <dbReference type="NCBI Taxonomy" id="105696"/>
    <lineage>
        <taxon>Eukaryota</taxon>
        <taxon>Fungi</taxon>
        <taxon>Dikarya</taxon>
        <taxon>Ascomycota</taxon>
        <taxon>Pezizomycotina</taxon>
        <taxon>Dothideomycetes</taxon>
        <taxon>Pleosporomycetidae</taxon>
        <taxon>Pleosporales</taxon>
        <taxon>Pleosporineae</taxon>
        <taxon>Didymellaceae</taxon>
        <taxon>Epicoccum</taxon>
    </lineage>
</organism>
<dbReference type="AlphaFoldDB" id="A0A1Y2LXB7"/>
<dbReference type="EMBL" id="KZ107846">
    <property type="protein sequence ID" value="OSS48480.1"/>
    <property type="molecule type" value="Genomic_DNA"/>
</dbReference>
<evidence type="ECO:0000313" key="2">
    <source>
        <dbReference type="Proteomes" id="UP000193240"/>
    </source>
</evidence>
<name>A0A1Y2LXB7_EPING</name>
<accession>A0A1Y2LXB7</accession>
<dbReference type="STRING" id="105696.A0A1Y2LXB7"/>
<dbReference type="OMA" id="LGFNDRM"/>